<gene>
    <name evidence="3" type="ORF">DT594_05585</name>
</gene>
<comment type="caution">
    <text evidence="3">The sequence shown here is derived from an EMBL/GenBank/DDBJ whole genome shotgun (WGS) entry which is preliminary data.</text>
</comment>
<dbReference type="GO" id="GO:0016787">
    <property type="term" value="F:hydrolase activity"/>
    <property type="evidence" value="ECO:0007669"/>
    <property type="project" value="InterPro"/>
</dbReference>
<evidence type="ECO:0000313" key="3">
    <source>
        <dbReference type="EMBL" id="KAA0696791.1"/>
    </source>
</evidence>
<evidence type="ECO:0000313" key="4">
    <source>
        <dbReference type="Proteomes" id="UP000463138"/>
    </source>
</evidence>
<dbReference type="Proteomes" id="UP000463138">
    <property type="component" value="Unassembled WGS sequence"/>
</dbReference>
<organism evidence="3 4">
    <name type="scientific">Halopseudomonas laoshanensis</name>
    <dbReference type="NCBI Taxonomy" id="2268758"/>
    <lineage>
        <taxon>Bacteria</taxon>
        <taxon>Pseudomonadati</taxon>
        <taxon>Pseudomonadota</taxon>
        <taxon>Gammaproteobacteria</taxon>
        <taxon>Pseudomonadales</taxon>
        <taxon>Pseudomonadaceae</taxon>
        <taxon>Halopseudomonas</taxon>
    </lineage>
</organism>
<dbReference type="Gene3D" id="3.60.21.10">
    <property type="match status" value="1"/>
</dbReference>
<dbReference type="RefSeq" id="WP_149331726.1">
    <property type="nucleotide sequence ID" value="NZ_QOVF01000001.1"/>
</dbReference>
<feature type="chain" id="PRO_5030594200" evidence="1">
    <location>
        <begin position="26"/>
        <end position="294"/>
    </location>
</feature>
<reference evidence="3 4" key="1">
    <citation type="submission" date="2018-07" db="EMBL/GenBank/DDBJ databases">
        <title>Pseudomonas laoshanensis sp. nov., isolated from soil.</title>
        <authorList>
            <person name="Sun J."/>
            <person name="Yu L."/>
            <person name="Wang M."/>
            <person name="Zhang C."/>
        </authorList>
    </citation>
    <scope>NUCLEOTIDE SEQUENCE [LARGE SCALE GENOMIC DNA]</scope>
    <source>
        <strain evidence="3 4">Y22</strain>
    </source>
</reference>
<evidence type="ECO:0000259" key="2">
    <source>
        <dbReference type="Pfam" id="PF00149"/>
    </source>
</evidence>
<dbReference type="Pfam" id="PF00149">
    <property type="entry name" value="Metallophos"/>
    <property type="match status" value="1"/>
</dbReference>
<dbReference type="EMBL" id="QOVF01000001">
    <property type="protein sequence ID" value="KAA0696791.1"/>
    <property type="molecule type" value="Genomic_DNA"/>
</dbReference>
<dbReference type="InterPro" id="IPR004843">
    <property type="entry name" value="Calcineurin-like_PHP"/>
</dbReference>
<dbReference type="OrthoDB" id="5758963at2"/>
<name>A0A7V7KZ59_9GAMM</name>
<dbReference type="InterPro" id="IPR029052">
    <property type="entry name" value="Metallo-depent_PP-like"/>
</dbReference>
<dbReference type="AlphaFoldDB" id="A0A7V7KZ59"/>
<keyword evidence="1" id="KW-0732">Signal</keyword>
<evidence type="ECO:0000256" key="1">
    <source>
        <dbReference type="SAM" id="SignalP"/>
    </source>
</evidence>
<feature type="signal peptide" evidence="1">
    <location>
        <begin position="1"/>
        <end position="25"/>
    </location>
</feature>
<dbReference type="SUPFAM" id="SSF56300">
    <property type="entry name" value="Metallo-dependent phosphatases"/>
    <property type="match status" value="1"/>
</dbReference>
<proteinExistence type="predicted"/>
<keyword evidence="4" id="KW-1185">Reference proteome</keyword>
<sequence>MNIFTYTRTCSIAALLAIASPLVNADIAAHAEPVLSFAVLGDAEPKPLAEFPHLARSVDHVNALAAVQPMDFVVGVGDIAHKGTLVQYDNATKELERLDLPFYPIMGNEEHGSSVARFLHYANLWNAGKVHIADARYVVEQEQVALVFASPDHGRDFDNSGVDWIAEQIFRLHPKPVFLVVHGAQAGAFPENAEKGITNTTFEKITRMDNLAAVISGDLHMDMDRVDHSKRIDDVHYLHIPALERTKIPDESNHTAMFRVVSLYNNGEVVVDTFESGSGNSPLERHDYRFSLHR</sequence>
<accession>A0A7V7KZ59</accession>
<protein>
    <submittedName>
        <fullName evidence="3">Serine/threonine protein phosphatase</fullName>
    </submittedName>
</protein>
<feature type="domain" description="Calcineurin-like phosphoesterase" evidence="2">
    <location>
        <begin position="53"/>
        <end position="221"/>
    </location>
</feature>